<sequence length="126" mass="13974">MPLLQFDTTLSLDATETEAFAAFVRETYAERMRTGTSHVAVTVREHDESALSIGRGVEGDLLFADAEVRRGRDDETKRDFALAVMEHAHEAYGVPTPNLKVVFTEHDGPSMMGYDRVGGEWTPEEG</sequence>
<protein>
    <recommendedName>
        <fullName evidence="3">Tautomerase</fullName>
    </recommendedName>
</protein>
<dbReference type="RefSeq" id="WP_188879535.1">
    <property type="nucleotide sequence ID" value="NZ_BMPF01000001.1"/>
</dbReference>
<dbReference type="Proteomes" id="UP000628840">
    <property type="component" value="Unassembled WGS sequence"/>
</dbReference>
<dbReference type="AlphaFoldDB" id="A0A830F087"/>
<gene>
    <name evidence="1" type="ORF">GCM10009037_08800</name>
</gene>
<dbReference type="SUPFAM" id="SSF55331">
    <property type="entry name" value="Tautomerase/MIF"/>
    <property type="match status" value="1"/>
</dbReference>
<comment type="caution">
    <text evidence="1">The sequence shown here is derived from an EMBL/GenBank/DDBJ whole genome shotgun (WGS) entry which is preliminary data.</text>
</comment>
<evidence type="ECO:0000313" key="1">
    <source>
        <dbReference type="EMBL" id="GGL27478.1"/>
    </source>
</evidence>
<organism evidence="1 2">
    <name type="scientific">Halarchaeum grantii</name>
    <dbReference type="NCBI Taxonomy" id="1193105"/>
    <lineage>
        <taxon>Archaea</taxon>
        <taxon>Methanobacteriati</taxon>
        <taxon>Methanobacteriota</taxon>
        <taxon>Stenosarchaea group</taxon>
        <taxon>Halobacteria</taxon>
        <taxon>Halobacteriales</taxon>
        <taxon>Halobacteriaceae</taxon>
    </lineage>
</organism>
<evidence type="ECO:0000313" key="2">
    <source>
        <dbReference type="Proteomes" id="UP000628840"/>
    </source>
</evidence>
<reference evidence="1 2" key="1">
    <citation type="journal article" date="2019" name="Int. J. Syst. Evol. Microbiol.">
        <title>The Global Catalogue of Microorganisms (GCM) 10K type strain sequencing project: providing services to taxonomists for standard genome sequencing and annotation.</title>
        <authorList>
            <consortium name="The Broad Institute Genomics Platform"/>
            <consortium name="The Broad Institute Genome Sequencing Center for Infectious Disease"/>
            <person name="Wu L."/>
            <person name="Ma J."/>
        </authorList>
    </citation>
    <scope>NUCLEOTIDE SEQUENCE [LARGE SCALE GENOMIC DNA]</scope>
    <source>
        <strain evidence="1 2">JCM 19585</strain>
    </source>
</reference>
<dbReference type="InterPro" id="IPR014347">
    <property type="entry name" value="Tautomerase/MIF_sf"/>
</dbReference>
<dbReference type="EMBL" id="BMPF01000001">
    <property type="protein sequence ID" value="GGL27478.1"/>
    <property type="molecule type" value="Genomic_DNA"/>
</dbReference>
<dbReference type="OrthoDB" id="210530at2157"/>
<name>A0A830F087_9EURY</name>
<keyword evidence="2" id="KW-1185">Reference proteome</keyword>
<accession>A0A830F087</accession>
<proteinExistence type="predicted"/>
<dbReference type="Gene3D" id="3.30.429.10">
    <property type="entry name" value="Macrophage Migration Inhibitory Factor"/>
    <property type="match status" value="1"/>
</dbReference>
<evidence type="ECO:0008006" key="3">
    <source>
        <dbReference type="Google" id="ProtNLM"/>
    </source>
</evidence>